<dbReference type="PANTHER" id="PTHR36439:SF1">
    <property type="entry name" value="DUF1697 DOMAIN-CONTAINING PROTEIN"/>
    <property type="match status" value="1"/>
</dbReference>
<dbReference type="Proteomes" id="UP000005801">
    <property type="component" value="Unassembled WGS sequence"/>
</dbReference>
<dbReference type="PANTHER" id="PTHR36439">
    <property type="entry name" value="BLL4334 PROTEIN"/>
    <property type="match status" value="1"/>
</dbReference>
<dbReference type="Pfam" id="PF08002">
    <property type="entry name" value="DUF1697"/>
    <property type="match status" value="1"/>
</dbReference>
<evidence type="ECO:0008006" key="3">
    <source>
        <dbReference type="Google" id="ProtNLM"/>
    </source>
</evidence>
<evidence type="ECO:0000313" key="1">
    <source>
        <dbReference type="EMBL" id="EDM77304.1"/>
    </source>
</evidence>
<dbReference type="Gene3D" id="3.30.70.1280">
    <property type="entry name" value="SP0830-like domains"/>
    <property type="match status" value="1"/>
</dbReference>
<keyword evidence="2" id="KW-1185">Reference proteome</keyword>
<dbReference type="EMBL" id="ABCS01000048">
    <property type="protein sequence ID" value="EDM77304.1"/>
    <property type="molecule type" value="Genomic_DNA"/>
</dbReference>
<dbReference type="RefSeq" id="WP_006973521.1">
    <property type="nucleotide sequence ID" value="NZ_ABCS01000048.1"/>
</dbReference>
<dbReference type="InterPro" id="IPR012545">
    <property type="entry name" value="DUF1697"/>
</dbReference>
<comment type="caution">
    <text evidence="1">The sequence shown here is derived from an EMBL/GenBank/DDBJ whole genome shotgun (WGS) entry which is preliminary data.</text>
</comment>
<protein>
    <recommendedName>
        <fullName evidence="3">DUF1697 domain-containing protein</fullName>
    </recommendedName>
</protein>
<sequence length="182" mass="19588">MASPARFLALLRGINVGGRNKVPMQILRELFEGAGATEVSTYIQSGNVLFTAAGTRAATALAERARAALEAELGVDSPMIVRSAKRMREVAAAHPLAKAGDLDKLLMVAFLSRKPKVAGVRALDPERCAPDSFEVRGSEVYLRYATGAGRSKLTTTYLDRTLDAVSTVRNWRTVNALVERVG</sequence>
<dbReference type="PIRSF" id="PIRSF008502">
    <property type="entry name" value="UCP008502"/>
    <property type="match status" value="1"/>
</dbReference>
<accession>A6G9X9</accession>
<evidence type="ECO:0000313" key="2">
    <source>
        <dbReference type="Proteomes" id="UP000005801"/>
    </source>
</evidence>
<proteinExistence type="predicted"/>
<name>A6G9X9_9BACT</name>
<reference evidence="1 2" key="1">
    <citation type="submission" date="2007-06" db="EMBL/GenBank/DDBJ databases">
        <authorList>
            <person name="Shimkets L."/>
            <person name="Ferriera S."/>
            <person name="Johnson J."/>
            <person name="Kravitz S."/>
            <person name="Beeson K."/>
            <person name="Sutton G."/>
            <person name="Rogers Y.-H."/>
            <person name="Friedman R."/>
            <person name="Frazier M."/>
            <person name="Venter J.C."/>
        </authorList>
    </citation>
    <scope>NUCLEOTIDE SEQUENCE [LARGE SCALE GENOMIC DNA]</scope>
    <source>
        <strain evidence="1 2">SIR-1</strain>
    </source>
</reference>
<gene>
    <name evidence="1" type="ORF">PPSIR1_26343</name>
</gene>
<dbReference type="AlphaFoldDB" id="A6G9X9"/>
<dbReference type="eggNOG" id="COG3797">
    <property type="taxonomic scope" value="Bacteria"/>
</dbReference>
<dbReference type="SUPFAM" id="SSF160379">
    <property type="entry name" value="SP0830-like"/>
    <property type="match status" value="1"/>
</dbReference>
<dbReference type="OrthoDB" id="9806494at2"/>
<organism evidence="1 2">
    <name type="scientific">Plesiocystis pacifica SIR-1</name>
    <dbReference type="NCBI Taxonomy" id="391625"/>
    <lineage>
        <taxon>Bacteria</taxon>
        <taxon>Pseudomonadati</taxon>
        <taxon>Myxococcota</taxon>
        <taxon>Polyangia</taxon>
        <taxon>Nannocystales</taxon>
        <taxon>Nannocystaceae</taxon>
        <taxon>Plesiocystis</taxon>
    </lineage>
</organism>